<evidence type="ECO:0000256" key="3">
    <source>
        <dbReference type="ARBA" id="ARBA00022845"/>
    </source>
</evidence>
<organism evidence="5">
    <name type="scientific">uncultured Solirubrobacteraceae bacterium</name>
    <dbReference type="NCBI Taxonomy" id="1162706"/>
    <lineage>
        <taxon>Bacteria</taxon>
        <taxon>Bacillati</taxon>
        <taxon>Actinomycetota</taxon>
        <taxon>Thermoleophilia</taxon>
        <taxon>Solirubrobacterales</taxon>
        <taxon>Solirubrobacteraceae</taxon>
        <taxon>environmental samples</taxon>
    </lineage>
</organism>
<dbReference type="InterPro" id="IPR003775">
    <property type="entry name" value="Flagellar_assembly_factor_FliW"/>
</dbReference>
<keyword evidence="3 4" id="KW-0810">Translation regulation</keyword>
<dbReference type="HAMAP" id="MF_01185">
    <property type="entry name" value="FliW"/>
    <property type="match status" value="1"/>
</dbReference>
<name>A0A6J4U234_9ACTN</name>
<comment type="subunit">
    <text evidence="4">Interacts with translational regulator CsrA and flagellin(s).</text>
</comment>
<keyword evidence="5" id="KW-0282">Flagellum</keyword>
<keyword evidence="5" id="KW-0969">Cilium</keyword>
<evidence type="ECO:0000313" key="5">
    <source>
        <dbReference type="EMBL" id="CAA9538635.1"/>
    </source>
</evidence>
<protein>
    <recommendedName>
        <fullName evidence="4">Flagellar assembly factor FliW</fullName>
    </recommendedName>
</protein>
<evidence type="ECO:0000256" key="4">
    <source>
        <dbReference type="HAMAP-Rule" id="MF_01185"/>
    </source>
</evidence>
<dbReference type="Pfam" id="PF02623">
    <property type="entry name" value="FliW"/>
    <property type="match status" value="1"/>
</dbReference>
<dbReference type="EMBL" id="CADCVS010000588">
    <property type="protein sequence ID" value="CAA9538635.1"/>
    <property type="molecule type" value="Genomic_DNA"/>
</dbReference>
<reference evidence="5" key="1">
    <citation type="submission" date="2020-02" db="EMBL/GenBank/DDBJ databases">
        <authorList>
            <person name="Meier V. D."/>
        </authorList>
    </citation>
    <scope>NUCLEOTIDE SEQUENCE</scope>
    <source>
        <strain evidence="5">AVDCRST_MAG30</strain>
    </source>
</reference>
<sequence length="161" mass="17313">MTDTSCVTLTDQKGPGMTQIESTRFGTVEVAADAVLEFPAGLIGLGGTRFVLVAPESDSAFVWLHSLEDPSLALPVTRPWTFFPDYEVALSDDESARLDFPEGVEPDVWVTVRATEELEDFSANLKAPILVCEGRAFQVINEAPDAPVRASLFPAAVEAAV</sequence>
<dbReference type="PANTHER" id="PTHR39190">
    <property type="entry name" value="FLAGELLAR ASSEMBLY FACTOR FLIW"/>
    <property type="match status" value="1"/>
</dbReference>
<gene>
    <name evidence="4" type="primary">fliW</name>
    <name evidence="5" type="ORF">AVDCRST_MAG30-4504</name>
</gene>
<dbReference type="InterPro" id="IPR024046">
    <property type="entry name" value="Flagellar_assmbl_FliW_dom_sf"/>
</dbReference>
<dbReference type="AlphaFoldDB" id="A0A6J4U234"/>
<dbReference type="SUPFAM" id="SSF141457">
    <property type="entry name" value="BH3618-like"/>
    <property type="match status" value="1"/>
</dbReference>
<dbReference type="GO" id="GO:0005737">
    <property type="term" value="C:cytoplasm"/>
    <property type="evidence" value="ECO:0007669"/>
    <property type="project" value="UniProtKB-SubCell"/>
</dbReference>
<dbReference type="GO" id="GO:0006417">
    <property type="term" value="P:regulation of translation"/>
    <property type="evidence" value="ECO:0007669"/>
    <property type="project" value="UniProtKB-KW"/>
</dbReference>
<comment type="similarity">
    <text evidence="4">Belongs to the FliW family.</text>
</comment>
<evidence type="ECO:0000256" key="1">
    <source>
        <dbReference type="ARBA" id="ARBA00022490"/>
    </source>
</evidence>
<keyword evidence="2 4" id="KW-1005">Bacterial flagellum biogenesis</keyword>
<keyword evidence="1 4" id="KW-0963">Cytoplasm</keyword>
<dbReference type="GO" id="GO:0044780">
    <property type="term" value="P:bacterial-type flagellum assembly"/>
    <property type="evidence" value="ECO:0007669"/>
    <property type="project" value="UniProtKB-UniRule"/>
</dbReference>
<comment type="function">
    <text evidence="4">Acts as an anti-CsrA protein, binds CsrA and prevents it from repressing translation of its target genes, one of which is flagellin. Binds to flagellin and participates in the assembly of the flagellum.</text>
</comment>
<evidence type="ECO:0000256" key="2">
    <source>
        <dbReference type="ARBA" id="ARBA00022795"/>
    </source>
</evidence>
<proteinExistence type="inferred from homology"/>
<dbReference type="PANTHER" id="PTHR39190:SF1">
    <property type="entry name" value="FLAGELLAR ASSEMBLY FACTOR FLIW"/>
    <property type="match status" value="1"/>
</dbReference>
<keyword evidence="5" id="KW-0966">Cell projection</keyword>
<accession>A0A6J4U234</accession>
<dbReference type="Gene3D" id="2.30.290.10">
    <property type="entry name" value="BH3618-like"/>
    <property type="match status" value="1"/>
</dbReference>
<comment type="subcellular location">
    <subcellularLocation>
        <location evidence="4">Cytoplasm</location>
    </subcellularLocation>
</comment>
<keyword evidence="4" id="KW-0143">Chaperone</keyword>